<dbReference type="InterPro" id="IPR025958">
    <property type="entry name" value="SID1_TM_fam"/>
</dbReference>
<evidence type="ECO:0000256" key="7">
    <source>
        <dbReference type="ARBA" id="ARBA00023180"/>
    </source>
</evidence>
<feature type="transmembrane region" description="Helical" evidence="8">
    <location>
        <begin position="690"/>
        <end position="709"/>
    </location>
</feature>
<keyword evidence="7" id="KW-0325">Glycoprotein</keyword>
<feature type="transmembrane region" description="Helical" evidence="8">
    <location>
        <begin position="653"/>
        <end position="670"/>
    </location>
</feature>
<keyword evidence="6 8" id="KW-0472">Membrane</keyword>
<keyword evidence="3 8" id="KW-0812">Transmembrane</keyword>
<reference evidence="10 11" key="1">
    <citation type="submission" date="2022-12" db="EMBL/GenBank/DDBJ databases">
        <title>Chromosome-level genome of Tegillarca granosa.</title>
        <authorList>
            <person name="Kim J."/>
        </authorList>
    </citation>
    <scope>NUCLEOTIDE SEQUENCE [LARGE SCALE GENOMIC DNA]</scope>
    <source>
        <strain evidence="10">Teg-2019</strain>
        <tissue evidence="10">Adductor muscle</tissue>
    </source>
</reference>
<feature type="transmembrane region" description="Helical" evidence="8">
    <location>
        <begin position="623"/>
        <end position="644"/>
    </location>
</feature>
<evidence type="ECO:0008006" key="12">
    <source>
        <dbReference type="Google" id="ProtNLM"/>
    </source>
</evidence>
<keyword evidence="4 9" id="KW-0732">Signal</keyword>
<comment type="caution">
    <text evidence="10">The sequence shown here is derived from an EMBL/GenBank/DDBJ whole genome shotgun (WGS) entry which is preliminary data.</text>
</comment>
<keyword evidence="11" id="KW-1185">Reference proteome</keyword>
<comment type="similarity">
    <text evidence="2">Belongs to the SID1 family.</text>
</comment>
<evidence type="ECO:0000313" key="11">
    <source>
        <dbReference type="Proteomes" id="UP001217089"/>
    </source>
</evidence>
<evidence type="ECO:0000256" key="8">
    <source>
        <dbReference type="SAM" id="Phobius"/>
    </source>
</evidence>
<feature type="chain" id="PRO_5046892887" description="SID1 transmembrane family member 1" evidence="9">
    <location>
        <begin position="28"/>
        <end position="724"/>
    </location>
</feature>
<protein>
    <recommendedName>
        <fullName evidence="12">SID1 transmembrane family member 1</fullName>
    </recommendedName>
</protein>
<name>A0ABQ9FK48_TEGGR</name>
<evidence type="ECO:0000313" key="10">
    <source>
        <dbReference type="EMBL" id="KAJ8316317.1"/>
    </source>
</evidence>
<proteinExistence type="inferred from homology"/>
<evidence type="ECO:0000256" key="3">
    <source>
        <dbReference type="ARBA" id="ARBA00022692"/>
    </source>
</evidence>
<dbReference type="Pfam" id="PF13965">
    <property type="entry name" value="SID-1_RNA_chan"/>
    <property type="match status" value="1"/>
</dbReference>
<feature type="transmembrane region" description="Helical" evidence="8">
    <location>
        <begin position="598"/>
        <end position="617"/>
    </location>
</feature>
<evidence type="ECO:0000256" key="1">
    <source>
        <dbReference type="ARBA" id="ARBA00004141"/>
    </source>
</evidence>
<accession>A0ABQ9FK48</accession>
<evidence type="ECO:0000256" key="4">
    <source>
        <dbReference type="ARBA" id="ARBA00022729"/>
    </source>
</evidence>
<comment type="subcellular location">
    <subcellularLocation>
        <location evidence="1">Membrane</location>
        <topology evidence="1">Multi-pass membrane protein</topology>
    </subcellularLocation>
</comment>
<feature type="transmembrane region" description="Helical" evidence="8">
    <location>
        <begin position="393"/>
        <end position="414"/>
    </location>
</feature>
<sequence>MGITSSLKTLSVLILIVGLWKVKVVLTAGSQIESSPNAPILEPADFGQLYHDVVNNTRGIIYEYRYVEVKNKTTAVRVTVNVSSEAETNFPVLFVIRQQQGILSWQIPLLLEYTTRERKNISLTSSEPQYFMYSFPVDIDSVVVEATSDDDYCMILSCPVMDQDRDVKFEGVYQTMSNKAAITIEKKNYQNDSVYIVMVLKPNDFSCNEVEKIQPAGLERKKSVTLYVYGTISAEKYWVGIAGAVAVFLLFYIMAFVIGVCYHGCDKNRGIWTFTPHDETFTQSGNTEQHARAALNPGNQGNASYGAISDTEDRSTEICKELGSVKERSVQEAASPSQTALSGDISDVSLDTDDIDFLEDADKEKDVFRTKTALYVCDLARKKMTRQNKKYTIYWRNLVALSIFYGLPVIQLVITYQKVLHITGDQDICYYNFDCAHPLGVLTAFNNVFSNIGYVMLGFLFLIIVYRRSLIYKKVRESNPIAAKRYGIPQHSGLYYAMGLGLCMEGIMSACYHVCPTYSNFQFDTSYMYIIACLCMLRIYQNRHPDISAKAHTSYLLMALVIFIAVIGVVDKGIFKRVFLMVRHEFLSCGNPVYMDRFIMLIVANGLNWAFAIYGAVTEPGDFASYLLGIFIGNLLLYSTFYIIMKIRYKERIHPLAIVCIIMACILTPANSRAGNQKCMVLDFYDAHDVWHFLSATSMFFSFLILLTLDDDLFSVRRDHIPVF</sequence>
<evidence type="ECO:0000256" key="2">
    <source>
        <dbReference type="ARBA" id="ARBA00006618"/>
    </source>
</evidence>
<feature type="transmembrane region" description="Helical" evidence="8">
    <location>
        <begin position="555"/>
        <end position="575"/>
    </location>
</feature>
<evidence type="ECO:0000256" key="5">
    <source>
        <dbReference type="ARBA" id="ARBA00022989"/>
    </source>
</evidence>
<evidence type="ECO:0000256" key="6">
    <source>
        <dbReference type="ARBA" id="ARBA00023136"/>
    </source>
</evidence>
<organism evidence="10 11">
    <name type="scientific">Tegillarca granosa</name>
    <name type="common">Malaysian cockle</name>
    <name type="synonym">Anadara granosa</name>
    <dbReference type="NCBI Taxonomy" id="220873"/>
    <lineage>
        <taxon>Eukaryota</taxon>
        <taxon>Metazoa</taxon>
        <taxon>Spiralia</taxon>
        <taxon>Lophotrochozoa</taxon>
        <taxon>Mollusca</taxon>
        <taxon>Bivalvia</taxon>
        <taxon>Autobranchia</taxon>
        <taxon>Pteriomorphia</taxon>
        <taxon>Arcoida</taxon>
        <taxon>Arcoidea</taxon>
        <taxon>Arcidae</taxon>
        <taxon>Tegillarca</taxon>
    </lineage>
</organism>
<dbReference type="PANTHER" id="PTHR12185">
    <property type="entry name" value="SID1 TRANSMEMBRANE FAMILY MEMEBER"/>
    <property type="match status" value="1"/>
</dbReference>
<dbReference type="EMBL" id="JARBDR010000328">
    <property type="protein sequence ID" value="KAJ8316317.1"/>
    <property type="molecule type" value="Genomic_DNA"/>
</dbReference>
<feature type="signal peptide" evidence="9">
    <location>
        <begin position="1"/>
        <end position="27"/>
    </location>
</feature>
<keyword evidence="5 8" id="KW-1133">Transmembrane helix</keyword>
<feature type="transmembrane region" description="Helical" evidence="8">
    <location>
        <begin position="448"/>
        <end position="466"/>
    </location>
</feature>
<feature type="transmembrane region" description="Helical" evidence="8">
    <location>
        <begin position="237"/>
        <end position="262"/>
    </location>
</feature>
<evidence type="ECO:0000256" key="9">
    <source>
        <dbReference type="SAM" id="SignalP"/>
    </source>
</evidence>
<dbReference type="PANTHER" id="PTHR12185:SF14">
    <property type="entry name" value="CHOLESTEROL UPTAKE PROTEIN 1"/>
    <property type="match status" value="1"/>
</dbReference>
<gene>
    <name evidence="10" type="ORF">KUTeg_006331</name>
</gene>
<dbReference type="Proteomes" id="UP001217089">
    <property type="component" value="Unassembled WGS sequence"/>
</dbReference>